<name>H3GVR2_PHYRM</name>
<protein>
    <recommendedName>
        <fullName evidence="2">Peptidase S33 tripeptidyl aminopeptidase-like C-terminal domain-containing protein</fullName>
    </recommendedName>
</protein>
<keyword evidence="4" id="KW-1185">Reference proteome</keyword>
<dbReference type="AlphaFoldDB" id="H3GVR2"/>
<dbReference type="HOGENOM" id="CLU_017880_2_0_1"/>
<reference evidence="4" key="1">
    <citation type="journal article" date="2006" name="Science">
        <title>Phytophthora genome sequences uncover evolutionary origins and mechanisms of pathogenesis.</title>
        <authorList>
            <person name="Tyler B.M."/>
            <person name="Tripathy S."/>
            <person name="Zhang X."/>
            <person name="Dehal P."/>
            <person name="Jiang R.H."/>
            <person name="Aerts A."/>
            <person name="Arredondo F.D."/>
            <person name="Baxter L."/>
            <person name="Bensasson D."/>
            <person name="Beynon J.L."/>
            <person name="Chapman J."/>
            <person name="Damasceno C.M."/>
            <person name="Dorrance A.E."/>
            <person name="Dou D."/>
            <person name="Dickerman A.W."/>
            <person name="Dubchak I.L."/>
            <person name="Garbelotto M."/>
            <person name="Gijzen M."/>
            <person name="Gordon S.G."/>
            <person name="Govers F."/>
            <person name="Grunwald N.J."/>
            <person name="Huang W."/>
            <person name="Ivors K.L."/>
            <person name="Jones R.W."/>
            <person name="Kamoun S."/>
            <person name="Krampis K."/>
            <person name="Lamour K.H."/>
            <person name="Lee M.K."/>
            <person name="McDonald W.H."/>
            <person name="Medina M."/>
            <person name="Meijer H.J."/>
            <person name="Nordberg E.K."/>
            <person name="Maclean D.J."/>
            <person name="Ospina-Giraldo M.D."/>
            <person name="Morris P.F."/>
            <person name="Phuntumart V."/>
            <person name="Putnam N.H."/>
            <person name="Rash S."/>
            <person name="Rose J.K."/>
            <person name="Sakihama Y."/>
            <person name="Salamov A.A."/>
            <person name="Savidor A."/>
            <person name="Scheuring C.F."/>
            <person name="Smith B.M."/>
            <person name="Sobral B.W."/>
            <person name="Terry A."/>
            <person name="Torto-Alalibo T.A."/>
            <person name="Win J."/>
            <person name="Xu Z."/>
            <person name="Zhang H."/>
            <person name="Grigoriev I.V."/>
            <person name="Rokhsar D.S."/>
            <person name="Boore J.L."/>
        </authorList>
    </citation>
    <scope>NUCLEOTIDE SEQUENCE [LARGE SCALE GENOMIC DNA]</scope>
    <source>
        <strain evidence="4">Pr102</strain>
    </source>
</reference>
<dbReference type="OMA" id="MMELHAK"/>
<proteinExistence type="inferred from homology"/>
<dbReference type="Pfam" id="PF08386">
    <property type="entry name" value="Abhydrolase_4"/>
    <property type="match status" value="1"/>
</dbReference>
<dbReference type="Gene3D" id="3.40.50.1820">
    <property type="entry name" value="alpha/beta hydrolase"/>
    <property type="match status" value="2"/>
</dbReference>
<dbReference type="eggNOG" id="ENOG502SIRQ">
    <property type="taxonomic scope" value="Eukaryota"/>
</dbReference>
<accession>H3GVR2</accession>
<sequence length="459" mass="50343">MDHRGTGRSTRLDCVAAQAGTTGSPLGSDMDPSEVSACAQDLEFKYGDLSSFSMTSAATDVATFVSEYTNAENTIIYGVSYGTALVERLMHFAPPAVTGYVLDGIATTSGVAADKYLYMSKWDVDFGEVGDAFLELCEDDQDCSAHFQAKDLSSTLENLIKKIDKDPNSTCASLISNAKSVNPVQVNEPPSFPLRRTLGSLLADLSLRTLIPPVIYRLSRCASKDIDVLTQFVTAFNALIETKYQDYAYRSLVLYGLIVFTEMWETPVPSIQDMKSRFTKVRISDGSTFQLAPLYCAFTKEKSPACDKFNVGGYKASGIIYERDEYWNKSATIPKHASVLLLSGKLDPQTPNKYAEYLLDVLVGDNKELVTFDYATHGAMVSTPPVDGNLYGGDTCGMKIIASYVRNGGNLARLDKSCVDEMPAFDMTIPTEYQYSYLRTEDAYDGVYDRSEDTSEASG</sequence>
<dbReference type="InterPro" id="IPR029058">
    <property type="entry name" value="AB_hydrolase_fold"/>
</dbReference>
<feature type="domain" description="Peptidase S33 tripeptidyl aminopeptidase-like C-terminal" evidence="2">
    <location>
        <begin position="332"/>
        <end position="418"/>
    </location>
</feature>
<dbReference type="InParanoid" id="H3GVR2"/>
<dbReference type="VEuPathDB" id="FungiDB:KRP22_3803"/>
<dbReference type="EMBL" id="DS566057">
    <property type="status" value="NOT_ANNOTATED_CDS"/>
    <property type="molecule type" value="Genomic_DNA"/>
</dbReference>
<evidence type="ECO:0000313" key="4">
    <source>
        <dbReference type="Proteomes" id="UP000005238"/>
    </source>
</evidence>
<dbReference type="SUPFAM" id="SSF53474">
    <property type="entry name" value="alpha/beta-Hydrolases"/>
    <property type="match status" value="1"/>
</dbReference>
<dbReference type="Proteomes" id="UP000005238">
    <property type="component" value="Unassembled WGS sequence"/>
</dbReference>
<dbReference type="EnsemblProtists" id="Phyra81482">
    <property type="protein sequence ID" value="Phyra81482"/>
    <property type="gene ID" value="Phyra81482"/>
</dbReference>
<dbReference type="PANTHER" id="PTHR43039">
    <property type="entry name" value="ESTERASE-RELATED"/>
    <property type="match status" value="1"/>
</dbReference>
<dbReference type="VEuPathDB" id="FungiDB:KRP23_3276"/>
<reference evidence="3" key="2">
    <citation type="submission" date="2015-06" db="UniProtKB">
        <authorList>
            <consortium name="EnsemblProtists"/>
        </authorList>
    </citation>
    <scope>IDENTIFICATION</scope>
    <source>
        <strain evidence="3">Pr102</strain>
    </source>
</reference>
<organism evidence="3 4">
    <name type="scientific">Phytophthora ramorum</name>
    <name type="common">Sudden oak death agent</name>
    <dbReference type="NCBI Taxonomy" id="164328"/>
    <lineage>
        <taxon>Eukaryota</taxon>
        <taxon>Sar</taxon>
        <taxon>Stramenopiles</taxon>
        <taxon>Oomycota</taxon>
        <taxon>Peronosporomycetes</taxon>
        <taxon>Peronosporales</taxon>
        <taxon>Peronosporaceae</taxon>
        <taxon>Phytophthora</taxon>
    </lineage>
</organism>
<evidence type="ECO:0000259" key="2">
    <source>
        <dbReference type="Pfam" id="PF08386"/>
    </source>
</evidence>
<evidence type="ECO:0000256" key="1">
    <source>
        <dbReference type="ARBA" id="ARBA00008645"/>
    </source>
</evidence>
<evidence type="ECO:0000313" key="3">
    <source>
        <dbReference type="EnsemblProtists" id="Phyra81482"/>
    </source>
</evidence>
<comment type="similarity">
    <text evidence="1">Belongs to the AB hydrolase superfamily.</text>
</comment>
<dbReference type="InterPro" id="IPR013595">
    <property type="entry name" value="Pept_S33_TAP-like_C"/>
</dbReference>